<keyword evidence="4 12" id="KW-0894">Sodium channel</keyword>
<protein>
    <submittedName>
        <fullName evidence="14">Uncharacterized protein</fullName>
    </submittedName>
</protein>
<dbReference type="PRINTS" id="PR01078">
    <property type="entry name" value="AMINACHANNEL"/>
</dbReference>
<keyword evidence="11 12" id="KW-0407">Ion channel</keyword>
<comment type="caution">
    <text evidence="14">The sequence shown here is derived from an EMBL/GenBank/DDBJ whole genome shotgun (WGS) entry which is preliminary data.</text>
</comment>
<comment type="similarity">
    <text evidence="2 12">Belongs to the amiloride-sensitive sodium channel (TC 1.A.6) family.</text>
</comment>
<evidence type="ECO:0000256" key="13">
    <source>
        <dbReference type="SAM" id="Phobius"/>
    </source>
</evidence>
<keyword evidence="15" id="KW-1185">Reference proteome</keyword>
<dbReference type="AlphaFoldDB" id="A0A8X6J3S9"/>
<evidence type="ECO:0000256" key="11">
    <source>
        <dbReference type="ARBA" id="ARBA00023303"/>
    </source>
</evidence>
<evidence type="ECO:0000256" key="2">
    <source>
        <dbReference type="ARBA" id="ARBA00007193"/>
    </source>
</evidence>
<keyword evidence="3 12" id="KW-0813">Transport</keyword>
<gene>
    <name evidence="14" type="ORF">TNCT_603441</name>
</gene>
<evidence type="ECO:0000256" key="8">
    <source>
        <dbReference type="ARBA" id="ARBA00023065"/>
    </source>
</evidence>
<accession>A0A8X6J3S9</accession>
<keyword evidence="9 13" id="KW-0472">Membrane</keyword>
<dbReference type="PANTHER" id="PTHR11690">
    <property type="entry name" value="AMILORIDE-SENSITIVE SODIUM CHANNEL-RELATED"/>
    <property type="match status" value="1"/>
</dbReference>
<dbReference type="InterPro" id="IPR001873">
    <property type="entry name" value="ENaC"/>
</dbReference>
<keyword evidence="6 13" id="KW-1133">Transmembrane helix</keyword>
<evidence type="ECO:0000256" key="4">
    <source>
        <dbReference type="ARBA" id="ARBA00022461"/>
    </source>
</evidence>
<keyword evidence="8 12" id="KW-0406">Ion transport</keyword>
<evidence type="ECO:0000256" key="5">
    <source>
        <dbReference type="ARBA" id="ARBA00022692"/>
    </source>
</evidence>
<evidence type="ECO:0000256" key="1">
    <source>
        <dbReference type="ARBA" id="ARBA00004141"/>
    </source>
</evidence>
<dbReference type="GO" id="GO:0015280">
    <property type="term" value="F:ligand-gated sodium channel activity"/>
    <property type="evidence" value="ECO:0007669"/>
    <property type="project" value="TreeGrafter"/>
</dbReference>
<dbReference type="Proteomes" id="UP000887116">
    <property type="component" value="Unassembled WGS sequence"/>
</dbReference>
<evidence type="ECO:0000256" key="7">
    <source>
        <dbReference type="ARBA" id="ARBA00023053"/>
    </source>
</evidence>
<evidence type="ECO:0000256" key="3">
    <source>
        <dbReference type="ARBA" id="ARBA00022448"/>
    </source>
</evidence>
<keyword evidence="5 12" id="KW-0812">Transmembrane</keyword>
<evidence type="ECO:0000256" key="6">
    <source>
        <dbReference type="ARBA" id="ARBA00022989"/>
    </source>
</evidence>
<keyword evidence="7" id="KW-0915">Sodium</keyword>
<dbReference type="Pfam" id="PF00858">
    <property type="entry name" value="ASC"/>
    <property type="match status" value="1"/>
</dbReference>
<dbReference type="EMBL" id="BMAO01007837">
    <property type="protein sequence ID" value="GFR18825.1"/>
    <property type="molecule type" value="Genomic_DNA"/>
</dbReference>
<evidence type="ECO:0000313" key="14">
    <source>
        <dbReference type="EMBL" id="GFR18825.1"/>
    </source>
</evidence>
<organism evidence="14 15">
    <name type="scientific">Trichonephila clavata</name>
    <name type="common">Joro spider</name>
    <name type="synonym">Nephila clavata</name>
    <dbReference type="NCBI Taxonomy" id="2740835"/>
    <lineage>
        <taxon>Eukaryota</taxon>
        <taxon>Metazoa</taxon>
        <taxon>Ecdysozoa</taxon>
        <taxon>Arthropoda</taxon>
        <taxon>Chelicerata</taxon>
        <taxon>Arachnida</taxon>
        <taxon>Araneae</taxon>
        <taxon>Araneomorphae</taxon>
        <taxon>Entelegynae</taxon>
        <taxon>Araneoidea</taxon>
        <taxon>Nephilidae</taxon>
        <taxon>Trichonephila</taxon>
    </lineage>
</organism>
<dbReference type="GO" id="GO:0005886">
    <property type="term" value="C:plasma membrane"/>
    <property type="evidence" value="ECO:0007669"/>
    <property type="project" value="TreeGrafter"/>
</dbReference>
<sequence>MSRQQWSGTNNYHTLLATYVNQTTTHGIRKITSSRHPARKMFWIIVFLSSLSGCCYHCIYLIGNYASSPKVTITQEKDAAFVEFPSLTICNLNVIKKDYAHSYFELASVRKKNKGAAANSTAKVTSTCYQSEEDLLNQSAVDLSDTWLSLGVTKDNLSLYGHKAKDLIIQCTYNSKECWDNGTTFRVEISNVTSPIFGLCHTIAVKNNKTNEPMTIKKGGTTQGIRLTLNIEREEYWDLISSEYGVRLLVHPQGTFPTLQRGGIIASPGRSVHIGVKRVWKYSMSYVLAKLD</sequence>
<feature type="transmembrane region" description="Helical" evidence="13">
    <location>
        <begin position="41"/>
        <end position="63"/>
    </location>
</feature>
<reference evidence="14" key="1">
    <citation type="submission" date="2020-07" db="EMBL/GenBank/DDBJ databases">
        <title>Multicomponent nature underlies the extraordinary mechanical properties of spider dragline silk.</title>
        <authorList>
            <person name="Kono N."/>
            <person name="Nakamura H."/>
            <person name="Mori M."/>
            <person name="Yoshida Y."/>
            <person name="Ohtoshi R."/>
            <person name="Malay A.D."/>
            <person name="Moran D.A.P."/>
            <person name="Tomita M."/>
            <person name="Numata K."/>
            <person name="Arakawa K."/>
        </authorList>
    </citation>
    <scope>NUCLEOTIDE SEQUENCE</scope>
</reference>
<proteinExistence type="inferred from homology"/>
<name>A0A8X6J3S9_TRICU</name>
<dbReference type="PANTHER" id="PTHR11690:SF248">
    <property type="entry name" value="PICKPOCKET 17, ISOFORM A"/>
    <property type="match status" value="1"/>
</dbReference>
<evidence type="ECO:0000313" key="15">
    <source>
        <dbReference type="Proteomes" id="UP000887116"/>
    </source>
</evidence>
<evidence type="ECO:0000256" key="9">
    <source>
        <dbReference type="ARBA" id="ARBA00023136"/>
    </source>
</evidence>
<evidence type="ECO:0000256" key="12">
    <source>
        <dbReference type="RuleBase" id="RU000679"/>
    </source>
</evidence>
<dbReference type="OrthoDB" id="6021021at2759"/>
<evidence type="ECO:0000256" key="10">
    <source>
        <dbReference type="ARBA" id="ARBA00023201"/>
    </source>
</evidence>
<dbReference type="Gene3D" id="2.60.470.10">
    <property type="entry name" value="Acid-sensing ion channels like domains"/>
    <property type="match status" value="1"/>
</dbReference>
<keyword evidence="10 12" id="KW-0739">Sodium transport</keyword>
<comment type="subcellular location">
    <subcellularLocation>
        <location evidence="1">Membrane</location>
        <topology evidence="1">Multi-pass membrane protein</topology>
    </subcellularLocation>
</comment>